<feature type="compositionally biased region" description="Polar residues" evidence="1">
    <location>
        <begin position="261"/>
        <end position="271"/>
    </location>
</feature>
<protein>
    <submittedName>
        <fullName evidence="3">Spore coat assembly SafA</fullName>
    </submittedName>
</protein>
<dbReference type="InterPro" id="IPR014248">
    <property type="entry name" value="Spore_coat_assembly_SafA"/>
</dbReference>
<dbReference type="SUPFAM" id="SSF54106">
    <property type="entry name" value="LysM domain"/>
    <property type="match status" value="1"/>
</dbReference>
<evidence type="ECO:0000256" key="1">
    <source>
        <dbReference type="SAM" id="MobiDB-lite"/>
    </source>
</evidence>
<feature type="region of interest" description="Disordered" evidence="1">
    <location>
        <begin position="447"/>
        <end position="483"/>
    </location>
</feature>
<dbReference type="InterPro" id="IPR018392">
    <property type="entry name" value="LysM"/>
</dbReference>
<dbReference type="PATRIC" id="fig|294699.3.peg.2939"/>
<dbReference type="EMBL" id="CP015438">
    <property type="protein sequence ID" value="ANB60328.1"/>
    <property type="molecule type" value="Genomic_DNA"/>
</dbReference>
<feature type="domain" description="LysM" evidence="2">
    <location>
        <begin position="2"/>
        <end position="47"/>
    </location>
</feature>
<feature type="region of interest" description="Disordered" evidence="1">
    <location>
        <begin position="101"/>
        <end position="167"/>
    </location>
</feature>
<dbReference type="SMART" id="SM00257">
    <property type="entry name" value="LysM"/>
    <property type="match status" value="1"/>
</dbReference>
<feature type="compositionally biased region" description="Pro residues" evidence="1">
    <location>
        <begin position="453"/>
        <end position="466"/>
    </location>
</feature>
<dbReference type="Gene3D" id="3.10.350.10">
    <property type="entry name" value="LysM domain"/>
    <property type="match status" value="1"/>
</dbReference>
<organism evidence="3 4">
    <name type="scientific">Anoxybacteroides amylolyticum</name>
    <dbReference type="NCBI Taxonomy" id="294699"/>
    <lineage>
        <taxon>Bacteria</taxon>
        <taxon>Bacillati</taxon>
        <taxon>Bacillota</taxon>
        <taxon>Bacilli</taxon>
        <taxon>Bacillales</taxon>
        <taxon>Anoxybacillaceae</taxon>
        <taxon>Anoxybacteroides</taxon>
    </lineage>
</organism>
<evidence type="ECO:0000259" key="2">
    <source>
        <dbReference type="PROSITE" id="PS51782"/>
    </source>
</evidence>
<dbReference type="RefSeq" id="WP_066326441.1">
    <property type="nucleotide sequence ID" value="NZ_CP015438.1"/>
</dbReference>
<feature type="compositionally biased region" description="Basic and acidic residues" evidence="1">
    <location>
        <begin position="149"/>
        <end position="167"/>
    </location>
</feature>
<dbReference type="AlphaFoldDB" id="A0A160F289"/>
<proteinExistence type="predicted"/>
<dbReference type="OrthoDB" id="2033517at2"/>
<feature type="region of interest" description="Disordered" evidence="1">
    <location>
        <begin position="251"/>
        <end position="271"/>
    </location>
</feature>
<evidence type="ECO:0000313" key="4">
    <source>
        <dbReference type="Proteomes" id="UP000076865"/>
    </source>
</evidence>
<dbReference type="Pfam" id="PF01476">
    <property type="entry name" value="LysM"/>
    <property type="match status" value="1"/>
</dbReference>
<dbReference type="KEGG" id="aamy:GFC30_2852"/>
<sequence length="483" mass="52949">MKIHIVQKGDTLWKIAQKYGVDFEALKKINGHLSDPNYIMPGMKIKIPTAGVPVKKEMQKKETVVHMHPKKEEPIEHPYAEAKPFVSFNIEAEIAPNVNVNPKVKETPKEANMNANPSMNEAPETPNIQQPLPEPPKAPIAQKPQAPSAEKKELPKAPVKEPEKAPLENVMKEAANDKKPAEAPYTIPPVSPNPYAHWNMPPLPTKPANILPNMMKPDVEDIESPEKAVHHDAPPELPAVPYVPMWPQPQQPWGYAPQPNQPNELTNPQAQPQEHCVPVTPVMPGYGFYYPSMPFVGYPAAPMPMQVESSSHMFPGIHESSESHGWMPPAPPAGMQYPTAPMVGMQYQYPVAPPAGIPYPMVPPAGMQYPTSPPAGMQYPTSPAGMQYPPIGMQSPEVSPTDEQYQAPAPTAGQYMTSPLPGYAPLPPSYGGSLQYAPYYSQPQGPSFSAPFAPLPPQPSAFPPSPQQLFMMPQYGESSEHDE</sequence>
<dbReference type="NCBIfam" id="TIGR02899">
    <property type="entry name" value="spore_safA"/>
    <property type="match status" value="1"/>
</dbReference>
<dbReference type="Proteomes" id="UP000076865">
    <property type="component" value="Chromosome"/>
</dbReference>
<reference evidence="3 4" key="1">
    <citation type="journal article" date="2006" name="Syst. Appl. Microbiol.">
        <title>Anoxybacillus amylolyticus sp. nov., a thermophilic amylase producing bacterium isolated from Mount Rittmann (Antarctica).</title>
        <authorList>
            <person name="Poli A."/>
            <person name="Esposito E."/>
            <person name="Lama L."/>
            <person name="Orlando P."/>
            <person name="Nicolaus G."/>
            <person name="de Appolonia F."/>
            <person name="Gambacorta A."/>
            <person name="Nicolaus B."/>
        </authorList>
    </citation>
    <scope>NUCLEOTIDE SEQUENCE [LARGE SCALE GENOMIC DNA]</scope>
    <source>
        <strain evidence="3 4">DSM 15939</strain>
    </source>
</reference>
<keyword evidence="4" id="KW-1185">Reference proteome</keyword>
<gene>
    <name evidence="3" type="primary">safA</name>
    <name evidence="3" type="ORF">GFC30_2852</name>
</gene>
<dbReference type="CDD" id="cd00118">
    <property type="entry name" value="LysM"/>
    <property type="match status" value="1"/>
</dbReference>
<dbReference type="InterPro" id="IPR036779">
    <property type="entry name" value="LysM_dom_sf"/>
</dbReference>
<evidence type="ECO:0000313" key="3">
    <source>
        <dbReference type="EMBL" id="ANB60328.1"/>
    </source>
</evidence>
<name>A0A160F289_9BACL</name>
<accession>A0A160F289</accession>
<dbReference type="PROSITE" id="PS51782">
    <property type="entry name" value="LYSM"/>
    <property type="match status" value="1"/>
</dbReference>
<feature type="region of interest" description="Disordered" evidence="1">
    <location>
        <begin position="392"/>
        <end position="420"/>
    </location>
</feature>
<feature type="compositionally biased region" description="Low complexity" evidence="1">
    <location>
        <begin position="139"/>
        <end position="148"/>
    </location>
</feature>